<feature type="compositionally biased region" description="Low complexity" evidence="1">
    <location>
        <begin position="97"/>
        <end position="145"/>
    </location>
</feature>
<gene>
    <name evidence="2" type="ORF">FPZ12_010700</name>
</gene>
<dbReference type="EMBL" id="VMNW02000011">
    <property type="protein sequence ID" value="KAA9162969.1"/>
    <property type="molecule type" value="Genomic_DNA"/>
</dbReference>
<dbReference type="OrthoDB" id="5197372at2"/>
<comment type="caution">
    <text evidence="2">The sequence shown here is derived from an EMBL/GenBank/DDBJ whole genome shotgun (WGS) entry which is preliminary data.</text>
</comment>
<accession>A0A5N0V989</accession>
<dbReference type="RefSeq" id="WP_144751855.1">
    <property type="nucleotide sequence ID" value="NZ_VMNW02000011.1"/>
</dbReference>
<feature type="region of interest" description="Disordered" evidence="1">
    <location>
        <begin position="1"/>
        <end position="25"/>
    </location>
</feature>
<sequence length="320" mass="33598">MTKRVAGRSRLRSPTGPSKSAAARRWWKRGTTAVLTAGALAGAISAVLALRPTPDPEDSADITAVRVIPQVTMSEYVQRLEASGQGHFGRAFAARQSTSTELTGESSSPAQSRSSSPRSKSSRSSSAGPTSAETSTAPPTTSPAAKMKANGGFDVVPGTHPDEVLNYIAERDRLSARQFAEYQAILPAVINGASLDDKGQPVDPEVAAQHVLAVLDDARVAGDGTEPVGALVSVDVTLAGLRGKPVALRWSMWKSGGGGQLHGDWLNDNLAYRLEATTARDTTTVDLWVPMPRQEGPYLIRAQLATGSSPLAGKDSEPFS</sequence>
<keyword evidence="3" id="KW-1185">Reference proteome</keyword>
<evidence type="ECO:0000313" key="2">
    <source>
        <dbReference type="EMBL" id="KAA9162969.1"/>
    </source>
</evidence>
<dbReference type="AlphaFoldDB" id="A0A5N0V989"/>
<evidence type="ECO:0000313" key="3">
    <source>
        <dbReference type="Proteomes" id="UP000319769"/>
    </source>
</evidence>
<protein>
    <submittedName>
        <fullName evidence="2">Uncharacterized protein</fullName>
    </submittedName>
</protein>
<proteinExistence type="predicted"/>
<evidence type="ECO:0000256" key="1">
    <source>
        <dbReference type="SAM" id="MobiDB-lite"/>
    </source>
</evidence>
<feature type="region of interest" description="Disordered" evidence="1">
    <location>
        <begin position="95"/>
        <end position="155"/>
    </location>
</feature>
<name>A0A5N0V989_9PSEU</name>
<reference evidence="2" key="1">
    <citation type="submission" date="2019-09" db="EMBL/GenBank/DDBJ databases">
        <authorList>
            <person name="Teo W.F.A."/>
            <person name="Duangmal K."/>
        </authorList>
    </citation>
    <scope>NUCLEOTIDE SEQUENCE [LARGE SCALE GENOMIC DNA]</scope>
    <source>
        <strain evidence="2">K81G1</strain>
    </source>
</reference>
<feature type="compositionally biased region" description="Basic residues" evidence="1">
    <location>
        <begin position="1"/>
        <end position="11"/>
    </location>
</feature>
<organism evidence="2 3">
    <name type="scientific">Amycolatopsis acidicola</name>
    <dbReference type="NCBI Taxonomy" id="2596893"/>
    <lineage>
        <taxon>Bacteria</taxon>
        <taxon>Bacillati</taxon>
        <taxon>Actinomycetota</taxon>
        <taxon>Actinomycetes</taxon>
        <taxon>Pseudonocardiales</taxon>
        <taxon>Pseudonocardiaceae</taxon>
        <taxon>Amycolatopsis</taxon>
    </lineage>
</organism>
<dbReference type="Proteomes" id="UP000319769">
    <property type="component" value="Unassembled WGS sequence"/>
</dbReference>